<evidence type="ECO:0000259" key="2">
    <source>
        <dbReference type="Pfam" id="PF13556"/>
    </source>
</evidence>
<dbReference type="InterPro" id="IPR025736">
    <property type="entry name" value="PucR_C-HTH_dom"/>
</dbReference>
<dbReference type="InterPro" id="IPR042070">
    <property type="entry name" value="PucR_C-HTH_sf"/>
</dbReference>
<dbReference type="InterPro" id="IPR051448">
    <property type="entry name" value="CdaR-like_regulators"/>
</dbReference>
<feature type="region of interest" description="Disordered" evidence="1">
    <location>
        <begin position="1"/>
        <end position="56"/>
    </location>
</feature>
<evidence type="ECO:0000259" key="3">
    <source>
        <dbReference type="Pfam" id="PF25906"/>
    </source>
</evidence>
<feature type="domain" description="PucR C-terminal helix-turn-helix" evidence="2">
    <location>
        <begin position="374"/>
        <end position="432"/>
    </location>
</feature>
<reference evidence="4 5" key="1">
    <citation type="journal article" date="2019" name="Int. J. Syst. Evol. Microbiol.">
        <title>The Global Catalogue of Microorganisms (GCM) 10K type strain sequencing project: providing services to taxonomists for standard genome sequencing and annotation.</title>
        <authorList>
            <consortium name="The Broad Institute Genomics Platform"/>
            <consortium name="The Broad Institute Genome Sequencing Center for Infectious Disease"/>
            <person name="Wu L."/>
            <person name="Ma J."/>
        </authorList>
    </citation>
    <scope>NUCLEOTIDE SEQUENCE [LARGE SCALE GENOMIC DNA]</scope>
    <source>
        <strain evidence="4 5">JCM 5062</strain>
    </source>
</reference>
<dbReference type="Gene3D" id="1.10.10.2840">
    <property type="entry name" value="PucR C-terminal helix-turn-helix domain"/>
    <property type="match status" value="1"/>
</dbReference>
<dbReference type="Pfam" id="PF13556">
    <property type="entry name" value="HTH_30"/>
    <property type="match status" value="1"/>
</dbReference>
<name>A0ABN3N4M8_9ACTN</name>
<dbReference type="PANTHER" id="PTHR33744">
    <property type="entry name" value="CARBOHYDRATE DIACID REGULATOR"/>
    <property type="match status" value="1"/>
</dbReference>
<dbReference type="InterPro" id="IPR058663">
    <property type="entry name" value="PucR-like_N"/>
</dbReference>
<keyword evidence="5" id="KW-1185">Reference proteome</keyword>
<evidence type="ECO:0000313" key="5">
    <source>
        <dbReference type="Proteomes" id="UP001499942"/>
    </source>
</evidence>
<feature type="region of interest" description="Disordered" evidence="1">
    <location>
        <begin position="437"/>
        <end position="456"/>
    </location>
</feature>
<proteinExistence type="predicted"/>
<sequence>MFSTHEMLGPRPHVGALPSTRSPTTSPPAHPEKEGQPAMPRSTTQPSDAGEPLGPLPQEFAAIIRPELPSLIQEIGIEVTRAHPEYARLLNGPYGQAIRLGVEQSISAFVDQVASPSAPTTLRDEMCRRFGRFEAYEGRSMETLQSAYRLGARVALRRAKKVGRRYNLSPSLMLSFADALFAYVDELEALSREGYLQVRAETVEQTEALRRRLLHLVLAGPPVPRTAVADLAEQTGWPLPDRVTLVALRAPARLSRSGKLDNDVLIDLSDPQPHLLLPGPLDDTRRQALEAALSATRGAVGLTVPTASAADSLRWARRVLELIDAGVVEDAPLTLAADHLITLWLLADPALVDQLAERELAPLAGLTPTRRDRLVETLRIWLDTRGTAAQMGELLDVHPQTVRYRMRNLEARFGGRLADPRSRFATEAVLRALHLRAAETGGRHGGRPSPRTDPAR</sequence>
<evidence type="ECO:0000256" key="1">
    <source>
        <dbReference type="SAM" id="MobiDB-lite"/>
    </source>
</evidence>
<dbReference type="Pfam" id="PF25906">
    <property type="entry name" value="PucR-like_N"/>
    <property type="match status" value="1"/>
</dbReference>
<protein>
    <submittedName>
        <fullName evidence="4">Helix-turn-helix domain-containing protein</fullName>
    </submittedName>
</protein>
<evidence type="ECO:0000313" key="4">
    <source>
        <dbReference type="EMBL" id="GAA2514389.1"/>
    </source>
</evidence>
<dbReference type="PANTHER" id="PTHR33744:SF1">
    <property type="entry name" value="DNA-BINDING TRANSCRIPTIONAL ACTIVATOR ADER"/>
    <property type="match status" value="1"/>
</dbReference>
<comment type="caution">
    <text evidence="4">The sequence shown here is derived from an EMBL/GenBank/DDBJ whole genome shotgun (WGS) entry which is preliminary data.</text>
</comment>
<gene>
    <name evidence="4" type="ORF">GCM10010393_54450</name>
</gene>
<organism evidence="4 5">
    <name type="scientific">Streptomyces gobitricini</name>
    <dbReference type="NCBI Taxonomy" id="68211"/>
    <lineage>
        <taxon>Bacteria</taxon>
        <taxon>Bacillati</taxon>
        <taxon>Actinomycetota</taxon>
        <taxon>Actinomycetes</taxon>
        <taxon>Kitasatosporales</taxon>
        <taxon>Streptomycetaceae</taxon>
        <taxon>Streptomyces</taxon>
    </lineage>
</organism>
<feature type="domain" description="PucR-like N-terminal" evidence="3">
    <location>
        <begin position="56"/>
        <end position="218"/>
    </location>
</feature>
<accession>A0ABN3N4M8</accession>
<dbReference type="Proteomes" id="UP001499942">
    <property type="component" value="Unassembled WGS sequence"/>
</dbReference>
<dbReference type="EMBL" id="BAAASR010000038">
    <property type="protein sequence ID" value="GAA2514389.1"/>
    <property type="molecule type" value="Genomic_DNA"/>
</dbReference>